<dbReference type="GO" id="GO:0008168">
    <property type="term" value="F:methyltransferase activity"/>
    <property type="evidence" value="ECO:0007669"/>
    <property type="project" value="TreeGrafter"/>
</dbReference>
<dbReference type="GO" id="GO:0005634">
    <property type="term" value="C:nucleus"/>
    <property type="evidence" value="ECO:0007669"/>
    <property type="project" value="TreeGrafter"/>
</dbReference>
<dbReference type="PANTHER" id="PTHR12829">
    <property type="entry name" value="N6-ADENOSINE-METHYLTRANSFERASE"/>
    <property type="match status" value="1"/>
</dbReference>
<dbReference type="GO" id="GO:0036396">
    <property type="term" value="C:RNA N6-methyladenosine methyltransferase complex"/>
    <property type="evidence" value="ECO:0007669"/>
    <property type="project" value="TreeGrafter"/>
</dbReference>
<organism evidence="2 3">
    <name type="scientific">Sesamum angolense</name>
    <dbReference type="NCBI Taxonomy" id="2727404"/>
    <lineage>
        <taxon>Eukaryota</taxon>
        <taxon>Viridiplantae</taxon>
        <taxon>Streptophyta</taxon>
        <taxon>Embryophyta</taxon>
        <taxon>Tracheophyta</taxon>
        <taxon>Spermatophyta</taxon>
        <taxon>Magnoliopsida</taxon>
        <taxon>eudicotyledons</taxon>
        <taxon>Gunneridae</taxon>
        <taxon>Pentapetalae</taxon>
        <taxon>asterids</taxon>
        <taxon>lamiids</taxon>
        <taxon>Lamiales</taxon>
        <taxon>Pedaliaceae</taxon>
        <taxon>Sesamum</taxon>
    </lineage>
</organism>
<dbReference type="AlphaFoldDB" id="A0AAE2BLJ7"/>
<feature type="region of interest" description="Disordered" evidence="1">
    <location>
        <begin position="222"/>
        <end position="247"/>
    </location>
</feature>
<protein>
    <submittedName>
        <fullName evidence="2">N6-adenosine-methyltransferase MT-A70-like</fullName>
    </submittedName>
</protein>
<gene>
    <name evidence="2" type="ORF">Sango_2322600</name>
</gene>
<feature type="compositionally biased region" description="Polar residues" evidence="1">
    <location>
        <begin position="222"/>
        <end position="233"/>
    </location>
</feature>
<keyword evidence="3" id="KW-1185">Reference proteome</keyword>
<feature type="compositionally biased region" description="Basic and acidic residues" evidence="1">
    <location>
        <begin position="105"/>
        <end position="114"/>
    </location>
</feature>
<dbReference type="EMBL" id="JACGWL010000013">
    <property type="protein sequence ID" value="KAK4389856.1"/>
    <property type="molecule type" value="Genomic_DNA"/>
</dbReference>
<name>A0AAE2BLJ7_9LAMI</name>
<evidence type="ECO:0000313" key="3">
    <source>
        <dbReference type="Proteomes" id="UP001289374"/>
    </source>
</evidence>
<feature type="region of interest" description="Disordered" evidence="1">
    <location>
        <begin position="95"/>
        <end position="115"/>
    </location>
</feature>
<reference evidence="2" key="2">
    <citation type="journal article" date="2024" name="Plant">
        <title>Genomic evolution and insights into agronomic trait innovations of Sesamum species.</title>
        <authorList>
            <person name="Miao H."/>
            <person name="Wang L."/>
            <person name="Qu L."/>
            <person name="Liu H."/>
            <person name="Sun Y."/>
            <person name="Le M."/>
            <person name="Wang Q."/>
            <person name="Wei S."/>
            <person name="Zheng Y."/>
            <person name="Lin W."/>
            <person name="Duan Y."/>
            <person name="Cao H."/>
            <person name="Xiong S."/>
            <person name="Wang X."/>
            <person name="Wei L."/>
            <person name="Li C."/>
            <person name="Ma Q."/>
            <person name="Ju M."/>
            <person name="Zhao R."/>
            <person name="Li G."/>
            <person name="Mu C."/>
            <person name="Tian Q."/>
            <person name="Mei H."/>
            <person name="Zhang T."/>
            <person name="Gao T."/>
            <person name="Zhang H."/>
        </authorList>
    </citation>
    <scope>NUCLEOTIDE SEQUENCE</scope>
    <source>
        <strain evidence="2">K16</strain>
    </source>
</reference>
<evidence type="ECO:0000313" key="2">
    <source>
        <dbReference type="EMBL" id="KAK4389856.1"/>
    </source>
</evidence>
<comment type="caution">
    <text evidence="2">The sequence shown here is derived from an EMBL/GenBank/DDBJ whole genome shotgun (WGS) entry which is preliminary data.</text>
</comment>
<proteinExistence type="predicted"/>
<accession>A0AAE2BLJ7</accession>
<reference evidence="2" key="1">
    <citation type="submission" date="2020-06" db="EMBL/GenBank/DDBJ databases">
        <authorList>
            <person name="Li T."/>
            <person name="Hu X."/>
            <person name="Zhang T."/>
            <person name="Song X."/>
            <person name="Zhang H."/>
            <person name="Dai N."/>
            <person name="Sheng W."/>
            <person name="Hou X."/>
            <person name="Wei L."/>
        </authorList>
    </citation>
    <scope>NUCLEOTIDE SEQUENCE</scope>
    <source>
        <strain evidence="2">K16</strain>
        <tissue evidence="2">Leaf</tissue>
    </source>
</reference>
<dbReference type="Proteomes" id="UP001289374">
    <property type="component" value="Unassembled WGS sequence"/>
</dbReference>
<evidence type="ECO:0000256" key="1">
    <source>
        <dbReference type="SAM" id="MobiDB-lite"/>
    </source>
</evidence>
<sequence>MEGQGLEGNEDSIPAIKEMRRQLESRMDTLHTTQLDLIASLQSLVPDLVSSLDLSLKAISGINNKPFTPLAQILPSKPNLSKAHVSKFPLENSKVSSSAALSRPSPRESERALVEENGGPLSVVRSMVAVCLLERVPFNPIDSSTVLRKLENDSSATVAERAALRELGGESGAILAVEMALRSMAEDNGGVDLEEFVVSGKSRVIVMNIDRTRLLKELPETKQLNDGNSNDGNRITEAGKSGENMIGGGGFGVGRGMQDMWMGGPMMMGPRGVGPRGMGMIGVPRGVGVPPPMHRPSPMAPSGLQGAGGNALALKPRTEEDDMKDLEALLNKKSFREMQKSKTGEELLDLIHRPTAKETAVAAKVHFRRIIAAHTDVNLGDCSFLDTCRHMKTCKYVHYELDSTPDVSPMMMGQATLAPPKPLKPQSAHYCSEVELGEPQWINCDIRSFRMDILGQFGVIMADPPWDIHMDCLMELWPMMRCALLMFLRYKLMV</sequence>
<dbReference type="PANTHER" id="PTHR12829:SF2">
    <property type="entry name" value="N6-ADENOSINE-METHYLTRANSFERASE MT-A70-LIKE"/>
    <property type="match status" value="1"/>
</dbReference>